<dbReference type="AlphaFoldDB" id="A0A2V1JS29"/>
<dbReference type="Proteomes" id="UP000245288">
    <property type="component" value="Unassembled WGS sequence"/>
</dbReference>
<keyword evidence="1" id="KW-0963">Cytoplasm</keyword>
<dbReference type="EMBL" id="JRFU01000272">
    <property type="protein sequence ID" value="PWE85238.1"/>
    <property type="molecule type" value="Genomic_DNA"/>
</dbReference>
<proteinExistence type="predicted"/>
<evidence type="ECO:0000256" key="2">
    <source>
        <dbReference type="ARBA" id="ARBA00023150"/>
    </source>
</evidence>
<reference evidence="3 4" key="1">
    <citation type="submission" date="2014-09" db="EMBL/GenBank/DDBJ databases">
        <title>Butyrate-producing bacteria isolated from human gut.</title>
        <authorList>
            <person name="Zhang Q."/>
            <person name="Zhao L."/>
        </authorList>
    </citation>
    <scope>NUCLEOTIDE SEQUENCE [LARGE SCALE GENOMIC DNA]</scope>
    <source>
        <strain evidence="3 4">21</strain>
    </source>
</reference>
<comment type="caution">
    <text evidence="3">The sequence shown here is derived from an EMBL/GenBank/DDBJ whole genome shotgun (WGS) entry which is preliminary data.</text>
</comment>
<sequence length="234" mass="26251">MLSVYINEDLALKLVCTIQDLPALVLGHLYTEGRINGVEDIHSIYICRDGVRARVMTTRPLGEIKKPIEVRACDCGEEGMLGRDLLSEQDDAEPVSVLPDFDFDYRQALDLIQAFRKGAPLHQKTHGIHSCFLMYEGEVRYLCEDIGRHNALDKAIGKALIDGLDLTKCLLFSSGRIPDDMMEKVIRSRIPVLVSNGAPTDRAVALARKYHVTLICSAHMDAMDIFSSKEFWED</sequence>
<dbReference type="InterPro" id="IPR016193">
    <property type="entry name" value="Cytidine_deaminase-like"/>
</dbReference>
<dbReference type="InterPro" id="IPR003786">
    <property type="entry name" value="FdhD"/>
</dbReference>
<keyword evidence="4" id="KW-1185">Reference proteome</keyword>
<evidence type="ECO:0000313" key="3">
    <source>
        <dbReference type="EMBL" id="PWE85238.1"/>
    </source>
</evidence>
<accession>A0A2V1JS29</accession>
<dbReference type="PIRSF" id="PIRSF015626">
    <property type="entry name" value="FdhD"/>
    <property type="match status" value="1"/>
</dbReference>
<dbReference type="Gene3D" id="3.10.20.10">
    <property type="match status" value="1"/>
</dbReference>
<protein>
    <recommendedName>
        <fullName evidence="5">Formate dehydrogenase accessory protein</fullName>
    </recommendedName>
</protein>
<gene>
    <name evidence="3" type="ORF">LG34_17235</name>
</gene>
<dbReference type="SUPFAM" id="SSF53927">
    <property type="entry name" value="Cytidine deaminase-like"/>
    <property type="match status" value="1"/>
</dbReference>
<keyword evidence="2" id="KW-0501">Molybdenum cofactor biosynthesis</keyword>
<evidence type="ECO:0000256" key="1">
    <source>
        <dbReference type="ARBA" id="ARBA00022490"/>
    </source>
</evidence>
<dbReference type="PANTHER" id="PTHR30592">
    <property type="entry name" value="FORMATE DEHYDROGENASE"/>
    <property type="match status" value="1"/>
</dbReference>
<dbReference type="Pfam" id="PF02634">
    <property type="entry name" value="FdhD-NarQ"/>
    <property type="match status" value="1"/>
</dbReference>
<dbReference type="GO" id="GO:0006777">
    <property type="term" value="P:Mo-molybdopterin cofactor biosynthetic process"/>
    <property type="evidence" value="ECO:0007669"/>
    <property type="project" value="UniProtKB-KW"/>
</dbReference>
<dbReference type="Gene3D" id="3.40.140.10">
    <property type="entry name" value="Cytidine Deaminase, domain 2"/>
    <property type="match status" value="1"/>
</dbReference>
<dbReference type="GO" id="GO:0016783">
    <property type="term" value="F:sulfurtransferase activity"/>
    <property type="evidence" value="ECO:0007669"/>
    <property type="project" value="InterPro"/>
</dbReference>
<evidence type="ECO:0000313" key="4">
    <source>
        <dbReference type="Proteomes" id="UP000245288"/>
    </source>
</evidence>
<organism evidence="3 4">
    <name type="scientific">Eubacterium ramulus</name>
    <dbReference type="NCBI Taxonomy" id="39490"/>
    <lineage>
        <taxon>Bacteria</taxon>
        <taxon>Bacillati</taxon>
        <taxon>Bacillota</taxon>
        <taxon>Clostridia</taxon>
        <taxon>Eubacteriales</taxon>
        <taxon>Eubacteriaceae</taxon>
        <taxon>Eubacterium</taxon>
    </lineage>
</organism>
<evidence type="ECO:0008006" key="5">
    <source>
        <dbReference type="Google" id="ProtNLM"/>
    </source>
</evidence>
<name>A0A2V1JS29_EUBRA</name>
<dbReference type="PANTHER" id="PTHR30592:SF1">
    <property type="entry name" value="SULFUR CARRIER PROTEIN FDHD"/>
    <property type="match status" value="1"/>
</dbReference>